<feature type="region of interest" description="Disordered" evidence="3">
    <location>
        <begin position="461"/>
        <end position="485"/>
    </location>
</feature>
<comment type="caution">
    <text evidence="6">The sequence shown here is derived from an EMBL/GenBank/DDBJ whole genome shotgun (WGS) entry which is preliminary data.</text>
</comment>
<dbReference type="SUPFAM" id="SSF48366">
    <property type="entry name" value="Ras GEF"/>
    <property type="match status" value="1"/>
</dbReference>
<dbReference type="PROSITE" id="PS50009">
    <property type="entry name" value="RASGEF_CAT"/>
    <property type="match status" value="1"/>
</dbReference>
<dbReference type="AlphaFoldDB" id="A0A8H4BPQ9"/>
<dbReference type="GO" id="GO:0005085">
    <property type="term" value="F:guanyl-nucleotide exchange factor activity"/>
    <property type="evidence" value="ECO:0007669"/>
    <property type="project" value="UniProtKB-KW"/>
</dbReference>
<dbReference type="GO" id="GO:0005886">
    <property type="term" value="C:plasma membrane"/>
    <property type="evidence" value="ECO:0007669"/>
    <property type="project" value="TreeGrafter"/>
</dbReference>
<feature type="region of interest" description="Disordered" evidence="3">
    <location>
        <begin position="682"/>
        <end position="705"/>
    </location>
</feature>
<dbReference type="EMBL" id="JAAECE010000002">
    <property type="protein sequence ID" value="KAF1805896.1"/>
    <property type="molecule type" value="Genomic_DNA"/>
</dbReference>
<feature type="domain" description="Ras-GEF" evidence="4">
    <location>
        <begin position="433"/>
        <end position="687"/>
    </location>
</feature>
<accession>A0A8H4BPQ9</accession>
<evidence type="ECO:0000256" key="1">
    <source>
        <dbReference type="ARBA" id="ARBA00022658"/>
    </source>
</evidence>
<evidence type="ECO:0000256" key="3">
    <source>
        <dbReference type="SAM" id="MobiDB-lite"/>
    </source>
</evidence>
<evidence type="ECO:0000259" key="4">
    <source>
        <dbReference type="PROSITE" id="PS50009"/>
    </source>
</evidence>
<dbReference type="InterPro" id="IPR036964">
    <property type="entry name" value="RASGEF_cat_dom_sf"/>
</dbReference>
<dbReference type="Gene3D" id="1.20.870.10">
    <property type="entry name" value="Son of sevenless (SoS) protein Chain: S domain 1"/>
    <property type="match status" value="1"/>
</dbReference>
<dbReference type="SMART" id="SM00229">
    <property type="entry name" value="RasGEFN"/>
    <property type="match status" value="1"/>
</dbReference>
<dbReference type="Pfam" id="PF00618">
    <property type="entry name" value="RasGEF_N"/>
    <property type="match status" value="1"/>
</dbReference>
<name>A0A8H4BPQ9_MUCCL</name>
<evidence type="ECO:0000259" key="5">
    <source>
        <dbReference type="PROSITE" id="PS50212"/>
    </source>
</evidence>
<protein>
    <submittedName>
        <fullName evidence="6">Ras guanine nucleotide exchange factor domain-containing protein</fullName>
    </submittedName>
</protein>
<dbReference type="InterPro" id="IPR023578">
    <property type="entry name" value="Ras_GEF_dom_sf"/>
</dbReference>
<sequence length="717" mass="80924">MKLSSLDGMFICYDVTNRDSMDALPDITNTFIANQVPCLLIGLKSDLTVLRTVDPHLGHLIGNLFGVQAIEADNFTVAGKQLLQQYFIQFIYSDRKVLLSNQQQGSPTSTTTAAPLLLPCEIAAKPAIIPSIILSPPPPPTIPTSCNTKTATTDEASSIESIIDQLVNTTSTLYADENGITIFLTVFRKFMKPSQLVKILIQRFEFDLINQEHHFKSSTTTEKFILPTTRQERIRSFLCIWLSHYWGDFKSSVTRRMLLDFLEGVSLYPELKPICDVLMPLAMRDPALKDKDALWAMTDQESCTSKDGSSSNKKDSGYCDSFQWLDAQLEAVEQQQQSKSLKRAASTNSSIPVAFKSILSATSTTLDKRNSTPVSMLIQQKQRHADTLPSRKSSMDRSAVFGGGIIPIQYDPSVMMYYRNATHPFDVLLKTLTPIKLAEQLTWIDQELFRKIQPRDFLRHHAAAPSHPHQNNSSKRRKRDSAAVTSKDNPVLASIEHFNFVSGWIASLIVSQVCMQKRIHVFEFCLQTAVHLRQLNNFNTLMAVLAGINSAPVLRLKQTRLAVQCKNRTLYDQYLALETLMSSERSFCHYRTALKEITHVPGIPYLGIHIQDLVSLGEANKDYKANGKVHWKKFRLIGETILQVMRFQYPTYTALVPDSFVIYFIGHEGTVLTEDERYERSVEIEPRSLKPSPSTSSSTTASSSSRWLLTRHQHVIY</sequence>
<dbReference type="PROSITE" id="PS50212">
    <property type="entry name" value="RASGEF_NTER"/>
    <property type="match status" value="1"/>
</dbReference>
<dbReference type="Pfam" id="PF00617">
    <property type="entry name" value="RasGEF"/>
    <property type="match status" value="1"/>
</dbReference>
<dbReference type="SUPFAM" id="SSF52540">
    <property type="entry name" value="P-loop containing nucleoside triphosphate hydrolases"/>
    <property type="match status" value="1"/>
</dbReference>
<proteinExistence type="predicted"/>
<evidence type="ECO:0000313" key="7">
    <source>
        <dbReference type="Proteomes" id="UP000469890"/>
    </source>
</evidence>
<dbReference type="InterPro" id="IPR027417">
    <property type="entry name" value="P-loop_NTPase"/>
</dbReference>
<dbReference type="InterPro" id="IPR000651">
    <property type="entry name" value="Ras-like_Gua-exchang_fac_N"/>
</dbReference>
<dbReference type="CDD" id="cd00155">
    <property type="entry name" value="RasGEF"/>
    <property type="match status" value="1"/>
</dbReference>
<dbReference type="PANTHER" id="PTHR23113:SF348">
    <property type="entry name" value="GUANYL-NUCLEOTIDE EXCHANGE FACTOR RASGEF, PUTATIVE (AFU_ORTHOLOGUE AFUA_1G04700)-RELATED"/>
    <property type="match status" value="1"/>
</dbReference>
<keyword evidence="1 2" id="KW-0344">Guanine-nucleotide releasing factor</keyword>
<dbReference type="PANTHER" id="PTHR23113">
    <property type="entry name" value="GUANINE NUCLEOTIDE EXCHANGE FACTOR"/>
    <property type="match status" value="1"/>
</dbReference>
<dbReference type="Gene3D" id="3.40.50.300">
    <property type="entry name" value="P-loop containing nucleotide triphosphate hydrolases"/>
    <property type="match status" value="1"/>
</dbReference>
<dbReference type="CDD" id="cd06224">
    <property type="entry name" value="REM"/>
    <property type="match status" value="1"/>
</dbReference>
<dbReference type="Gene3D" id="1.10.840.10">
    <property type="entry name" value="Ras guanine-nucleotide exchange factors catalytic domain"/>
    <property type="match status" value="1"/>
</dbReference>
<evidence type="ECO:0000256" key="2">
    <source>
        <dbReference type="PROSITE-ProRule" id="PRU00168"/>
    </source>
</evidence>
<evidence type="ECO:0000313" key="6">
    <source>
        <dbReference type="EMBL" id="KAF1805896.1"/>
    </source>
</evidence>
<feature type="domain" description="N-terminal Ras-GEF" evidence="5">
    <location>
        <begin position="150"/>
        <end position="286"/>
    </location>
</feature>
<reference evidence="6 7" key="1">
    <citation type="submission" date="2019-09" db="EMBL/GenBank/DDBJ databases">
        <authorList>
            <consortium name="DOE Joint Genome Institute"/>
            <person name="Mondo S.J."/>
            <person name="Navarro-Mendoza M.I."/>
            <person name="Perez-Arques C."/>
            <person name="Panchal S."/>
            <person name="Nicolas F.E."/>
            <person name="Ganguly P."/>
            <person name="Pangilinan J."/>
            <person name="Grigoriev I."/>
            <person name="Heitman J."/>
            <person name="Sanya K."/>
            <person name="Garre V."/>
        </authorList>
    </citation>
    <scope>NUCLEOTIDE SEQUENCE [LARGE SCALE GENOMIC DNA]</scope>
    <source>
        <strain evidence="6 7">MU402</strain>
    </source>
</reference>
<dbReference type="InterPro" id="IPR008937">
    <property type="entry name" value="Ras-like_GEF"/>
</dbReference>
<gene>
    <name evidence="6" type="ORF">FB192DRAFT_1068867</name>
</gene>
<dbReference type="InterPro" id="IPR001895">
    <property type="entry name" value="RASGEF_cat_dom"/>
</dbReference>
<dbReference type="GO" id="GO:0007265">
    <property type="term" value="P:Ras protein signal transduction"/>
    <property type="evidence" value="ECO:0007669"/>
    <property type="project" value="TreeGrafter"/>
</dbReference>
<dbReference type="Proteomes" id="UP000469890">
    <property type="component" value="Unassembled WGS sequence"/>
</dbReference>
<dbReference type="SMART" id="SM00147">
    <property type="entry name" value="RasGEF"/>
    <property type="match status" value="1"/>
</dbReference>
<feature type="compositionally biased region" description="Low complexity" evidence="3">
    <location>
        <begin position="689"/>
        <end position="705"/>
    </location>
</feature>
<organism evidence="6 7">
    <name type="scientific">Mucor circinelloides f. lusitanicus</name>
    <name type="common">Mucor racemosus var. lusitanicus</name>
    <dbReference type="NCBI Taxonomy" id="29924"/>
    <lineage>
        <taxon>Eukaryota</taxon>
        <taxon>Fungi</taxon>
        <taxon>Fungi incertae sedis</taxon>
        <taxon>Mucoromycota</taxon>
        <taxon>Mucoromycotina</taxon>
        <taxon>Mucoromycetes</taxon>
        <taxon>Mucorales</taxon>
        <taxon>Mucorineae</taxon>
        <taxon>Mucoraceae</taxon>
        <taxon>Mucor</taxon>
    </lineage>
</organism>